<evidence type="ECO:0000256" key="1">
    <source>
        <dbReference type="SAM" id="Phobius"/>
    </source>
</evidence>
<evidence type="ECO:0000313" key="3">
    <source>
        <dbReference type="Proteomes" id="UP000541181"/>
    </source>
</evidence>
<dbReference type="Gene3D" id="1.20.1070.10">
    <property type="entry name" value="Rhodopsin 7-helix transmembrane proteins"/>
    <property type="match status" value="1"/>
</dbReference>
<dbReference type="OrthoDB" id="6145535at2759"/>
<proteinExistence type="predicted"/>
<dbReference type="SUPFAM" id="SSF81321">
    <property type="entry name" value="Family A G protein-coupled receptor-like"/>
    <property type="match status" value="1"/>
</dbReference>
<feature type="non-terminal residue" evidence="2">
    <location>
        <position position="1"/>
    </location>
</feature>
<keyword evidence="3" id="KW-1185">Reference proteome</keyword>
<dbReference type="AlphaFoldDB" id="A0A7K5H4T6"/>
<keyword evidence="1" id="KW-0472">Membrane</keyword>
<accession>A0A7K5H4T6</accession>
<feature type="non-terminal residue" evidence="2">
    <location>
        <position position="77"/>
    </location>
</feature>
<gene>
    <name evidence="2" type="primary">Or4k15</name>
    <name evidence="2" type="ORF">CHUBUR_R15746</name>
</gene>
<dbReference type="EMBL" id="VZRC01001414">
    <property type="protein sequence ID" value="NWS64347.1"/>
    <property type="molecule type" value="Genomic_DNA"/>
</dbReference>
<dbReference type="PANTHER" id="PTHR26453">
    <property type="entry name" value="OLFACTORY RECEPTOR"/>
    <property type="match status" value="1"/>
</dbReference>
<feature type="transmembrane region" description="Helical" evidence="1">
    <location>
        <begin position="47"/>
        <end position="68"/>
    </location>
</feature>
<feature type="transmembrane region" description="Helical" evidence="1">
    <location>
        <begin position="17"/>
        <end position="41"/>
    </location>
</feature>
<organism evidence="2 3">
    <name type="scientific">Chunga burmeisteri</name>
    <name type="common">Black-legged seriema</name>
    <dbReference type="NCBI Taxonomy" id="1352770"/>
    <lineage>
        <taxon>Eukaryota</taxon>
        <taxon>Metazoa</taxon>
        <taxon>Chordata</taxon>
        <taxon>Craniata</taxon>
        <taxon>Vertebrata</taxon>
        <taxon>Euteleostomi</taxon>
        <taxon>Archelosauria</taxon>
        <taxon>Archosauria</taxon>
        <taxon>Dinosauria</taxon>
        <taxon>Saurischia</taxon>
        <taxon>Theropoda</taxon>
        <taxon>Coelurosauria</taxon>
        <taxon>Aves</taxon>
        <taxon>Neognathae</taxon>
        <taxon>Neoaves</taxon>
        <taxon>Telluraves</taxon>
        <taxon>Australaves</taxon>
        <taxon>Cariamiformes</taxon>
        <taxon>Cariamidae</taxon>
        <taxon>Chunga</taxon>
    </lineage>
</organism>
<dbReference type="Proteomes" id="UP000541181">
    <property type="component" value="Unassembled WGS sequence"/>
</dbReference>
<reference evidence="2 3" key="1">
    <citation type="submission" date="2019-09" db="EMBL/GenBank/DDBJ databases">
        <title>Bird 10,000 Genomes (B10K) Project - Family phase.</title>
        <authorList>
            <person name="Zhang G."/>
        </authorList>
    </citation>
    <scope>NUCLEOTIDE SEQUENCE [LARGE SCALE GENOMIC DNA]</scope>
    <source>
        <strain evidence="2">B10K-CU-031-22</strain>
    </source>
</reference>
<comment type="caution">
    <text evidence="2">The sequence shown here is derived from an EMBL/GenBank/DDBJ whole genome shotgun (WGS) entry which is preliminary data.</text>
</comment>
<sequence>VTELILLGISHTRELQVLFFITIFLANAMVLLQNILTIVVVRADSKLHLPVYFLCCNLSFMDICYTIVTSPRMLMGL</sequence>
<name>A0A7K5H4T6_9AVES</name>
<keyword evidence="1" id="KW-0812">Transmembrane</keyword>
<evidence type="ECO:0000313" key="2">
    <source>
        <dbReference type="EMBL" id="NWS64347.1"/>
    </source>
</evidence>
<protein>
    <submittedName>
        <fullName evidence="2">OR4KF protein</fullName>
    </submittedName>
</protein>
<keyword evidence="1" id="KW-1133">Transmembrane helix</keyword>